<name>A0A180GGZ3_PUCT1</name>
<dbReference type="EnsemblFungi" id="PTTG_07392-t43_1">
    <property type="protein sequence ID" value="PTTG_07392-t43_1-p1"/>
    <property type="gene ID" value="PTTG_07392"/>
</dbReference>
<reference evidence="3 4" key="3">
    <citation type="journal article" date="2017" name="G3 (Bethesda)">
        <title>Comparative analysis highlights variable genome content of wheat rusts and divergence of the mating loci.</title>
        <authorList>
            <person name="Cuomo C.A."/>
            <person name="Bakkeren G."/>
            <person name="Khalil H.B."/>
            <person name="Panwar V."/>
            <person name="Joly D."/>
            <person name="Linning R."/>
            <person name="Sakthikumar S."/>
            <person name="Song X."/>
            <person name="Adiconis X."/>
            <person name="Fan L."/>
            <person name="Goldberg J.M."/>
            <person name="Levin J.Z."/>
            <person name="Young S."/>
            <person name="Zeng Q."/>
            <person name="Anikster Y."/>
            <person name="Bruce M."/>
            <person name="Wang M."/>
            <person name="Yin C."/>
            <person name="McCallum B."/>
            <person name="Szabo L.J."/>
            <person name="Hulbert S."/>
            <person name="Chen X."/>
            <person name="Fellers J.P."/>
        </authorList>
    </citation>
    <scope>NUCLEOTIDE SEQUENCE</scope>
    <source>
        <strain evidence="4">Isolate 1-1 / race 1 (BBBD)</strain>
        <strain evidence="3">isolate 1-1 / race 1 (BBBD)</strain>
    </source>
</reference>
<reference evidence="2" key="1">
    <citation type="submission" date="2009-11" db="EMBL/GenBank/DDBJ databases">
        <authorList>
            <consortium name="The Broad Institute Genome Sequencing Platform"/>
            <person name="Ward D."/>
            <person name="Feldgarden M."/>
            <person name="Earl A."/>
            <person name="Young S.K."/>
            <person name="Zeng Q."/>
            <person name="Koehrsen M."/>
            <person name="Alvarado L."/>
            <person name="Berlin A."/>
            <person name="Bochicchio J."/>
            <person name="Borenstein D."/>
            <person name="Chapman S.B."/>
            <person name="Chen Z."/>
            <person name="Engels R."/>
            <person name="Freedman E."/>
            <person name="Gellesch M."/>
            <person name="Goldberg J."/>
            <person name="Griggs A."/>
            <person name="Gujja S."/>
            <person name="Heilman E."/>
            <person name="Heiman D."/>
            <person name="Hepburn T."/>
            <person name="Howarth C."/>
            <person name="Jen D."/>
            <person name="Larson L."/>
            <person name="Lewis B."/>
            <person name="Mehta T."/>
            <person name="Park D."/>
            <person name="Pearson M."/>
            <person name="Roberts A."/>
            <person name="Saif S."/>
            <person name="Shea T."/>
            <person name="Shenoy N."/>
            <person name="Sisk P."/>
            <person name="Stolte C."/>
            <person name="Sykes S."/>
            <person name="Thomson T."/>
            <person name="Walk T."/>
            <person name="White J."/>
            <person name="Yandava C."/>
            <person name="Izard J."/>
            <person name="Baranova O.V."/>
            <person name="Blanton J.M."/>
            <person name="Tanner A.C."/>
            <person name="Dewhirst F.E."/>
            <person name="Haas B."/>
            <person name="Nusbaum C."/>
            <person name="Birren B."/>
        </authorList>
    </citation>
    <scope>NUCLEOTIDE SEQUENCE [LARGE SCALE GENOMIC DNA]</scope>
    <source>
        <strain evidence="2">1-1 BBBD Race 1</strain>
    </source>
</reference>
<feature type="region of interest" description="Disordered" evidence="1">
    <location>
        <begin position="1"/>
        <end position="96"/>
    </location>
</feature>
<dbReference type="AlphaFoldDB" id="A0A180GGZ3"/>
<keyword evidence="4" id="KW-1185">Reference proteome</keyword>
<sequence>MSAQRSPSTNIAPSLYPPVDPSSNSANQDPIPFNVGQTQDTSTAPGPQASSTGPGPQVTSTTSKPQQSDDSEDLGIPIRFPRYQRQRDHSTHSTKSMTHFLNREPAMPRYQDPMSRGVKIKPMDKELFFDGTNMPVETFIRRYESAGRDDGANSRELAGQIIAFIKGMDLKDELEEMSGHENLHWETLKKQLLTRFGTSQPLVRYTREDRKKLVHKSAPDGGISTLETFKTLKNKFETITHYLVRMGYSTSLEEFGHLLLETLHKDLDQCVTRCLMKNNKMLASSDGGDILPDTETLA</sequence>
<dbReference type="EMBL" id="ADAS02000072">
    <property type="protein sequence ID" value="OAV91945.1"/>
    <property type="molecule type" value="Genomic_DNA"/>
</dbReference>
<evidence type="ECO:0000313" key="3">
    <source>
        <dbReference type="EnsemblFungi" id="PTTG_07392-t43_1-p1"/>
    </source>
</evidence>
<evidence type="ECO:0000313" key="4">
    <source>
        <dbReference type="Proteomes" id="UP000005240"/>
    </source>
</evidence>
<organism evidence="2">
    <name type="scientific">Puccinia triticina (isolate 1-1 / race 1 (BBBD))</name>
    <name type="common">Brown leaf rust fungus</name>
    <dbReference type="NCBI Taxonomy" id="630390"/>
    <lineage>
        <taxon>Eukaryota</taxon>
        <taxon>Fungi</taxon>
        <taxon>Dikarya</taxon>
        <taxon>Basidiomycota</taxon>
        <taxon>Pucciniomycotina</taxon>
        <taxon>Pucciniomycetes</taxon>
        <taxon>Pucciniales</taxon>
        <taxon>Pucciniaceae</taxon>
        <taxon>Puccinia</taxon>
    </lineage>
</organism>
<reference evidence="2" key="2">
    <citation type="submission" date="2016-05" db="EMBL/GenBank/DDBJ databases">
        <title>Comparative analysis highlights variable genome content of wheat rusts and divergence of the mating loci.</title>
        <authorList>
            <person name="Cuomo C.A."/>
            <person name="Bakkeren G."/>
            <person name="Szabo L."/>
            <person name="Khalil H."/>
            <person name="Joly D."/>
            <person name="Goldberg J."/>
            <person name="Young S."/>
            <person name="Zeng Q."/>
            <person name="Fellers J."/>
        </authorList>
    </citation>
    <scope>NUCLEOTIDE SEQUENCE [LARGE SCALE GENOMIC DNA]</scope>
    <source>
        <strain evidence="2">1-1 BBBD Race 1</strain>
    </source>
</reference>
<protein>
    <submittedName>
        <fullName evidence="2 3">Uncharacterized protein</fullName>
    </submittedName>
</protein>
<feature type="compositionally biased region" description="Polar residues" evidence="1">
    <location>
        <begin position="35"/>
        <end position="68"/>
    </location>
</feature>
<reference evidence="3" key="4">
    <citation type="submission" date="2025-05" db="UniProtKB">
        <authorList>
            <consortium name="EnsemblFungi"/>
        </authorList>
    </citation>
    <scope>IDENTIFICATION</scope>
    <source>
        <strain evidence="3">isolate 1-1 / race 1 (BBBD)</strain>
    </source>
</reference>
<proteinExistence type="predicted"/>
<dbReference type="Proteomes" id="UP000005240">
    <property type="component" value="Unassembled WGS sequence"/>
</dbReference>
<dbReference type="VEuPathDB" id="FungiDB:PTTG_07392"/>
<gene>
    <name evidence="2" type="ORF">PTTG_07392</name>
</gene>
<evidence type="ECO:0000256" key="1">
    <source>
        <dbReference type="SAM" id="MobiDB-lite"/>
    </source>
</evidence>
<evidence type="ECO:0000313" key="2">
    <source>
        <dbReference type="EMBL" id="OAV91945.1"/>
    </source>
</evidence>
<accession>A0A180GGZ3</accession>
<dbReference type="OrthoDB" id="3268646at2759"/>
<feature type="compositionally biased region" description="Polar residues" evidence="1">
    <location>
        <begin position="1"/>
        <end position="12"/>
    </location>
</feature>